<organism evidence="3 4">
    <name type="scientific">Candidatus Taylorbacteria bacterium RIFCSPHIGHO2_02_FULL_43_32b</name>
    <dbReference type="NCBI Taxonomy" id="1802306"/>
    <lineage>
        <taxon>Bacteria</taxon>
        <taxon>Candidatus Tayloriibacteriota</taxon>
    </lineage>
</organism>
<reference evidence="3 4" key="1">
    <citation type="journal article" date="2016" name="Nat. Commun.">
        <title>Thousands of microbial genomes shed light on interconnected biogeochemical processes in an aquifer system.</title>
        <authorList>
            <person name="Anantharaman K."/>
            <person name="Brown C.T."/>
            <person name="Hug L.A."/>
            <person name="Sharon I."/>
            <person name="Castelle C.J."/>
            <person name="Probst A.J."/>
            <person name="Thomas B.C."/>
            <person name="Singh A."/>
            <person name="Wilkins M.J."/>
            <person name="Karaoz U."/>
            <person name="Brodie E.L."/>
            <person name="Williams K.H."/>
            <person name="Hubbard S.S."/>
            <person name="Banfield J.F."/>
        </authorList>
    </citation>
    <scope>NUCLEOTIDE SEQUENCE [LARGE SCALE GENOMIC DNA]</scope>
</reference>
<feature type="binding site" evidence="2">
    <location>
        <position position="215"/>
    </location>
    <ligand>
        <name>Zn(2+)</name>
        <dbReference type="ChEBI" id="CHEBI:29105"/>
        <label>1</label>
        <note>catalytic</note>
    </ligand>
</feature>
<dbReference type="EMBL" id="MHRK01000040">
    <property type="protein sequence ID" value="OHA23225.1"/>
    <property type="molecule type" value="Genomic_DNA"/>
</dbReference>
<dbReference type="AlphaFoldDB" id="A0A1G2MH51"/>
<feature type="binding site" evidence="2">
    <location>
        <position position="102"/>
    </location>
    <ligand>
        <name>Zn(2+)</name>
        <dbReference type="ChEBI" id="CHEBI:29105"/>
        <label>2</label>
    </ligand>
</feature>
<dbReference type="Proteomes" id="UP000177130">
    <property type="component" value="Unassembled WGS sequence"/>
</dbReference>
<dbReference type="Pfam" id="PF01116">
    <property type="entry name" value="F_bP_aldolase"/>
    <property type="match status" value="1"/>
</dbReference>
<dbReference type="PANTHER" id="PTHR30304:SF0">
    <property type="entry name" value="D-TAGATOSE-1,6-BISPHOSPHATE ALDOLASE SUBUNIT GATY-RELATED"/>
    <property type="match status" value="1"/>
</dbReference>
<name>A0A1G2MH51_9BACT</name>
<keyword evidence="2" id="KW-0479">Metal-binding</keyword>
<proteinExistence type="predicted"/>
<feature type="binding site" evidence="2">
    <location>
        <position position="134"/>
    </location>
    <ligand>
        <name>Zn(2+)</name>
        <dbReference type="ChEBI" id="CHEBI:29105"/>
        <label>2</label>
    </ligand>
</feature>
<dbReference type="Gene3D" id="3.20.20.70">
    <property type="entry name" value="Aldolase class I"/>
    <property type="match status" value="1"/>
</dbReference>
<evidence type="ECO:0000256" key="1">
    <source>
        <dbReference type="PIRSR" id="PIRSR001359-1"/>
    </source>
</evidence>
<comment type="caution">
    <text evidence="3">The sequence shown here is derived from an EMBL/GenBank/DDBJ whole genome shotgun (WGS) entry which is preliminary data.</text>
</comment>
<dbReference type="InterPro" id="IPR050246">
    <property type="entry name" value="Class_II_FBP_aldolase"/>
</dbReference>
<dbReference type="InterPro" id="IPR000771">
    <property type="entry name" value="FBA_II"/>
</dbReference>
<feature type="active site" description="Proton donor" evidence="1">
    <location>
        <position position="80"/>
    </location>
</feature>
<dbReference type="GO" id="GO:0016832">
    <property type="term" value="F:aldehyde-lyase activity"/>
    <property type="evidence" value="ECO:0007669"/>
    <property type="project" value="InterPro"/>
</dbReference>
<dbReference type="PIRSF" id="PIRSF001359">
    <property type="entry name" value="F_bP_aldolase_II"/>
    <property type="match status" value="1"/>
</dbReference>
<evidence type="ECO:0000313" key="4">
    <source>
        <dbReference type="Proteomes" id="UP000177130"/>
    </source>
</evidence>
<gene>
    <name evidence="3" type="ORF">A3C72_01860</name>
</gene>
<evidence type="ECO:0000256" key="2">
    <source>
        <dbReference type="PIRSR" id="PIRSR001359-3"/>
    </source>
</evidence>
<dbReference type="GO" id="GO:0005975">
    <property type="term" value="P:carbohydrate metabolic process"/>
    <property type="evidence" value="ECO:0007669"/>
    <property type="project" value="InterPro"/>
</dbReference>
<protein>
    <recommendedName>
        <fullName evidence="5">Tagatose-bisphosphate aldolase</fullName>
    </recommendedName>
</protein>
<dbReference type="PANTHER" id="PTHR30304">
    <property type="entry name" value="D-TAGATOSE-1,6-BISPHOSPHATE ALDOLASE"/>
    <property type="match status" value="1"/>
</dbReference>
<dbReference type="InterPro" id="IPR013785">
    <property type="entry name" value="Aldolase_TIM"/>
</dbReference>
<sequence>MKTLRECINEADEHRRAIGHFNFSTLEMLRGIVLAAQELKVPVIAGVSEGERDFVGVKEARALVSAFRDDFGIPIFLNADHTKSLDRAKEVIDAGYDAIVMDGSAMPFEQNVATVKDTISYAKERESNIVVEGELGFIGTSSQILAELPPGVPVEESKMTSPDEAKKFVEMSGANLLAPAVGNVHGVLSNVGNPALSIKRVQEIRLASGVPLVLHGASGISESDVRAAVKAGAVIVHFSTDLRVSYRKSLVASLSDSPEEISPYKYMRWPIKAVKEVVLSRMAWLV</sequence>
<evidence type="ECO:0000313" key="3">
    <source>
        <dbReference type="EMBL" id="OHA23225.1"/>
    </source>
</evidence>
<accession>A0A1G2MH51</accession>
<keyword evidence="2" id="KW-0862">Zinc</keyword>
<comment type="cofactor">
    <cofactor evidence="2">
        <name>Zn(2+)</name>
        <dbReference type="ChEBI" id="CHEBI:29105"/>
    </cofactor>
    <text evidence="2">Binds 2 Zn(2+) ions per subunit. One is catalytic and the other provides a structural contribution.</text>
</comment>
<feature type="binding site" evidence="2">
    <location>
        <position position="81"/>
    </location>
    <ligand>
        <name>Zn(2+)</name>
        <dbReference type="ChEBI" id="CHEBI:29105"/>
        <label>1</label>
        <note>catalytic</note>
    </ligand>
</feature>
<dbReference type="SUPFAM" id="SSF51569">
    <property type="entry name" value="Aldolase"/>
    <property type="match status" value="1"/>
</dbReference>
<dbReference type="GO" id="GO:0008270">
    <property type="term" value="F:zinc ion binding"/>
    <property type="evidence" value="ECO:0007669"/>
    <property type="project" value="InterPro"/>
</dbReference>
<feature type="binding site" evidence="2">
    <location>
        <position position="185"/>
    </location>
    <ligand>
        <name>Zn(2+)</name>
        <dbReference type="ChEBI" id="CHEBI:29105"/>
        <label>1</label>
        <note>catalytic</note>
    </ligand>
</feature>
<evidence type="ECO:0008006" key="5">
    <source>
        <dbReference type="Google" id="ProtNLM"/>
    </source>
</evidence>
<dbReference type="STRING" id="1802306.A3C72_01860"/>